<evidence type="ECO:0000313" key="1">
    <source>
        <dbReference type="EMBL" id="CDW39265.1"/>
    </source>
</evidence>
<proteinExistence type="predicted"/>
<protein>
    <submittedName>
        <fullName evidence="1">Uncharacterized protein</fullName>
    </submittedName>
</protein>
<feature type="non-terminal residue" evidence="1">
    <location>
        <position position="1"/>
    </location>
</feature>
<dbReference type="AlphaFoldDB" id="A0A0K2UMJ0"/>
<sequence>LYLYSLWAGYIIRCQKGSLELINAAAVEFKLPWAPALHLYNLWEGVYFVVLEGYLDAQGSNGGYIQLASRHSSSPTQPRVYFIL</sequence>
<dbReference type="EMBL" id="HACA01021904">
    <property type="protein sequence ID" value="CDW39265.1"/>
    <property type="molecule type" value="Transcribed_RNA"/>
</dbReference>
<organism evidence="1">
    <name type="scientific">Lepeophtheirus salmonis</name>
    <name type="common">Salmon louse</name>
    <name type="synonym">Caligus salmonis</name>
    <dbReference type="NCBI Taxonomy" id="72036"/>
    <lineage>
        <taxon>Eukaryota</taxon>
        <taxon>Metazoa</taxon>
        <taxon>Ecdysozoa</taxon>
        <taxon>Arthropoda</taxon>
        <taxon>Crustacea</taxon>
        <taxon>Multicrustacea</taxon>
        <taxon>Hexanauplia</taxon>
        <taxon>Copepoda</taxon>
        <taxon>Siphonostomatoida</taxon>
        <taxon>Caligidae</taxon>
        <taxon>Lepeophtheirus</taxon>
    </lineage>
</organism>
<reference evidence="1" key="1">
    <citation type="submission" date="2014-05" db="EMBL/GenBank/DDBJ databases">
        <authorList>
            <person name="Chronopoulou M."/>
        </authorList>
    </citation>
    <scope>NUCLEOTIDE SEQUENCE</scope>
    <source>
        <tissue evidence="1">Whole organism</tissue>
    </source>
</reference>
<accession>A0A0K2UMJ0</accession>
<name>A0A0K2UMJ0_LEPSM</name>